<keyword evidence="2" id="KW-1185">Reference proteome</keyword>
<organism evidence="1 2">
    <name type="scientific">Streptomyces azureus</name>
    <dbReference type="NCBI Taxonomy" id="146537"/>
    <lineage>
        <taxon>Bacteria</taxon>
        <taxon>Bacillati</taxon>
        <taxon>Actinomycetota</taxon>
        <taxon>Actinomycetes</taxon>
        <taxon>Kitasatosporales</taxon>
        <taxon>Streptomycetaceae</taxon>
        <taxon>Streptomyces</taxon>
    </lineage>
</organism>
<proteinExistence type="predicted"/>
<dbReference type="Proteomes" id="UP000053859">
    <property type="component" value="Unassembled WGS sequence"/>
</dbReference>
<gene>
    <name evidence="1" type="ORF">SAZU_0877</name>
</gene>
<evidence type="ECO:0000313" key="2">
    <source>
        <dbReference type="Proteomes" id="UP000053859"/>
    </source>
</evidence>
<dbReference type="EMBL" id="DF968203">
    <property type="protein sequence ID" value="GAP46142.1"/>
    <property type="molecule type" value="Genomic_DNA"/>
</dbReference>
<accession>A0A0K8PE17</accession>
<reference evidence="1" key="1">
    <citation type="journal article" date="2015" name="Genome Announc.">
        <title>Draft Genome Sequence of Thiostrepton-Producing Streptomyces azureus ATCC 14921.</title>
        <authorList>
            <person name="Sakihara K."/>
            <person name="Maeda J."/>
            <person name="Tashiro K."/>
            <person name="Fujino Y."/>
            <person name="Kuhara S."/>
            <person name="Ohshima T."/>
            <person name="Ogata S."/>
            <person name="Doi K."/>
        </authorList>
    </citation>
    <scope>NUCLEOTIDE SEQUENCE [LARGE SCALE GENOMIC DNA]</scope>
    <source>
        <strain evidence="1">ATCC14921</strain>
    </source>
</reference>
<name>A0A0K8PE17_STRAJ</name>
<protein>
    <submittedName>
        <fullName evidence="1">Uncharacterized protein</fullName>
    </submittedName>
</protein>
<dbReference type="AlphaFoldDB" id="A0A0K8PE17"/>
<evidence type="ECO:0000313" key="1">
    <source>
        <dbReference type="EMBL" id="GAP46142.1"/>
    </source>
</evidence>
<sequence>MRRKPSSSMAASTRSRVDGRTLGWPLITRETVWYETPAAVATSLMLAGRLV</sequence>